<evidence type="ECO:0000256" key="7">
    <source>
        <dbReference type="ARBA" id="ARBA00022679"/>
    </source>
</evidence>
<evidence type="ECO:0000256" key="11">
    <source>
        <dbReference type="ARBA" id="ARBA00023098"/>
    </source>
</evidence>
<dbReference type="CDD" id="cd09158">
    <property type="entry name" value="PLDc_EcCLS_like_2"/>
    <property type="match status" value="1"/>
</dbReference>
<evidence type="ECO:0000259" key="17">
    <source>
        <dbReference type="PROSITE" id="PS50035"/>
    </source>
</evidence>
<dbReference type="Pfam" id="PF13091">
    <property type="entry name" value="PLDc_2"/>
    <property type="match status" value="2"/>
</dbReference>
<proteinExistence type="predicted"/>
<protein>
    <recommendedName>
        <fullName evidence="15">Cardiolipin synthase</fullName>
        <ecNumber evidence="15">2.7.8.-</ecNumber>
    </recommendedName>
</protein>
<dbReference type="EC" id="2.7.8.-" evidence="15"/>
<keyword evidence="6" id="KW-0964">Secreted</keyword>
<keyword evidence="19" id="KW-1185">Reference proteome</keyword>
<evidence type="ECO:0000256" key="3">
    <source>
        <dbReference type="ARBA" id="ARBA00004651"/>
    </source>
</evidence>
<dbReference type="EMBL" id="JASMWN010000001">
    <property type="protein sequence ID" value="MDU9002548.1"/>
    <property type="molecule type" value="Genomic_DNA"/>
</dbReference>
<evidence type="ECO:0000256" key="6">
    <source>
        <dbReference type="ARBA" id="ARBA00022525"/>
    </source>
</evidence>
<keyword evidence="4" id="KW-1003">Cell membrane</keyword>
<dbReference type="InterPro" id="IPR022924">
    <property type="entry name" value="Cardiolipin_synthase"/>
</dbReference>
<evidence type="ECO:0000313" key="18">
    <source>
        <dbReference type="EMBL" id="MDU9002548.1"/>
    </source>
</evidence>
<dbReference type="RefSeq" id="WP_316772535.1">
    <property type="nucleotide sequence ID" value="NZ_JASMWN010000001.1"/>
</dbReference>
<dbReference type="Gene3D" id="3.30.870.10">
    <property type="entry name" value="Endonuclease Chain A"/>
    <property type="match status" value="2"/>
</dbReference>
<dbReference type="Pfam" id="PF13396">
    <property type="entry name" value="PLDc_N"/>
    <property type="match status" value="1"/>
</dbReference>
<comment type="function">
    <text evidence="1">Could be a virulence factor.</text>
</comment>
<dbReference type="InterPro" id="IPR025202">
    <property type="entry name" value="PLD-like_dom"/>
</dbReference>
<dbReference type="SMART" id="SM00155">
    <property type="entry name" value="PLDc"/>
    <property type="match status" value="2"/>
</dbReference>
<evidence type="ECO:0000256" key="14">
    <source>
        <dbReference type="ARBA" id="ARBA00023264"/>
    </source>
</evidence>
<dbReference type="Proteomes" id="UP001255416">
    <property type="component" value="Unassembled WGS sequence"/>
</dbReference>
<dbReference type="PANTHER" id="PTHR21248">
    <property type="entry name" value="CARDIOLIPIN SYNTHASE"/>
    <property type="match status" value="1"/>
</dbReference>
<feature type="domain" description="PLD phosphodiesterase" evidence="17">
    <location>
        <begin position="388"/>
        <end position="415"/>
    </location>
</feature>
<evidence type="ECO:0000256" key="5">
    <source>
        <dbReference type="ARBA" id="ARBA00022516"/>
    </source>
</evidence>
<evidence type="ECO:0000256" key="9">
    <source>
        <dbReference type="ARBA" id="ARBA00022737"/>
    </source>
</evidence>
<feature type="domain" description="PLD phosphodiesterase" evidence="17">
    <location>
        <begin position="213"/>
        <end position="240"/>
    </location>
</feature>
<evidence type="ECO:0000256" key="4">
    <source>
        <dbReference type="ARBA" id="ARBA00022475"/>
    </source>
</evidence>
<keyword evidence="7" id="KW-0808">Transferase</keyword>
<keyword evidence="11" id="KW-0443">Lipid metabolism</keyword>
<dbReference type="CDD" id="cd09152">
    <property type="entry name" value="PLDc_EcCLS_like_1"/>
    <property type="match status" value="1"/>
</dbReference>
<keyword evidence="5" id="KW-0444">Lipid biosynthesis</keyword>
<sequence>MLALALHILVVVSFTIRILLREDLAATTRLAWFMVISVLPVVGSILYFLFGEIDLGHTASKRIASVTKEVHAMGRELQSADDDPTDRIPDRFVPAFRYSHSINGFPPVSGNAVELMPDAQTARDRLIADIDAAEHQVHVLYYIWLDDETGTNTAKALMRAARRGVTCRAMADGLGSRTLVKSALWAEMREAGVETSVALPINNPIATIFKSRLDLRNHRKITVIDGKITYCGSQNCADPEFRVKARYAPWVDIMLRIEGPVVAQNQLLFAGDWIAHSGGSLDDFRLTPGRHEPGCIAQIMGDGPTERRLATPHLFSTLMNGARKRVTISTPYFVPNAIVLEAICAAAFRGVAVTMIFPKLNDSWIVAAASHSSYRNLLEAGVTIHEYRGGLLHAKTLTIDDEVSLIGSSNLDLRSFDLNYENNLLLCDRAITADITARQADYIAESDLVTLADVDAWPRHRRIWNNAVATVGPIL</sequence>
<name>A0ABU3V8W7_9RHOB</name>
<keyword evidence="10 16" id="KW-1133">Transmembrane helix</keyword>
<evidence type="ECO:0000256" key="15">
    <source>
        <dbReference type="NCBIfam" id="TIGR04265"/>
    </source>
</evidence>
<keyword evidence="9" id="KW-0677">Repeat</keyword>
<comment type="caution">
    <text evidence="18">The sequence shown here is derived from an EMBL/GenBank/DDBJ whole genome shotgun (WGS) entry which is preliminary data.</text>
</comment>
<reference evidence="19" key="1">
    <citation type="submission" date="2023-05" db="EMBL/GenBank/DDBJ databases">
        <title>Sedimentitalea sp. nov. JM2-8.</title>
        <authorList>
            <person name="Huang J."/>
        </authorList>
    </citation>
    <scope>NUCLEOTIDE SEQUENCE [LARGE SCALE GENOMIC DNA]</scope>
    <source>
        <strain evidence="19">KHS03</strain>
    </source>
</reference>
<keyword evidence="14" id="KW-1208">Phospholipid metabolism</keyword>
<gene>
    <name evidence="18" type="primary">cls</name>
    <name evidence="18" type="ORF">QO231_01635</name>
</gene>
<dbReference type="PROSITE" id="PS50035">
    <property type="entry name" value="PLD"/>
    <property type="match status" value="2"/>
</dbReference>
<dbReference type="InterPro" id="IPR001736">
    <property type="entry name" value="PLipase_D/transphosphatidylase"/>
</dbReference>
<comment type="subcellular location">
    <subcellularLocation>
        <location evidence="3">Cell membrane</location>
        <topology evidence="3">Multi-pass membrane protein</topology>
    </subcellularLocation>
    <subcellularLocation>
        <location evidence="2">Secreted</location>
    </subcellularLocation>
</comment>
<accession>A0ABU3V8W7</accession>
<evidence type="ECO:0000256" key="8">
    <source>
        <dbReference type="ARBA" id="ARBA00022692"/>
    </source>
</evidence>
<evidence type="ECO:0000256" key="10">
    <source>
        <dbReference type="ARBA" id="ARBA00022989"/>
    </source>
</evidence>
<dbReference type="PANTHER" id="PTHR21248:SF22">
    <property type="entry name" value="PHOSPHOLIPASE D"/>
    <property type="match status" value="1"/>
</dbReference>
<evidence type="ECO:0000256" key="13">
    <source>
        <dbReference type="ARBA" id="ARBA00023209"/>
    </source>
</evidence>
<evidence type="ECO:0000313" key="19">
    <source>
        <dbReference type="Proteomes" id="UP001255416"/>
    </source>
</evidence>
<evidence type="ECO:0000256" key="2">
    <source>
        <dbReference type="ARBA" id="ARBA00004613"/>
    </source>
</evidence>
<keyword evidence="8 16" id="KW-0812">Transmembrane</keyword>
<dbReference type="NCBIfam" id="TIGR04265">
    <property type="entry name" value="bac_cardiolipin"/>
    <property type="match status" value="1"/>
</dbReference>
<organism evidence="18 19">
    <name type="scientific">Sedimentitalea todarodis</name>
    <dbReference type="NCBI Taxonomy" id="1631240"/>
    <lineage>
        <taxon>Bacteria</taxon>
        <taxon>Pseudomonadati</taxon>
        <taxon>Pseudomonadota</taxon>
        <taxon>Alphaproteobacteria</taxon>
        <taxon>Rhodobacterales</taxon>
        <taxon>Paracoccaceae</taxon>
        <taxon>Sedimentitalea</taxon>
    </lineage>
</organism>
<keyword evidence="13" id="KW-0594">Phospholipid biosynthesis</keyword>
<keyword evidence="12 16" id="KW-0472">Membrane</keyword>
<dbReference type="SUPFAM" id="SSF56024">
    <property type="entry name" value="Phospholipase D/nuclease"/>
    <property type="match status" value="2"/>
</dbReference>
<feature type="transmembrane region" description="Helical" evidence="16">
    <location>
        <begin position="31"/>
        <end position="50"/>
    </location>
</feature>
<evidence type="ECO:0000256" key="12">
    <source>
        <dbReference type="ARBA" id="ARBA00023136"/>
    </source>
</evidence>
<evidence type="ECO:0000256" key="16">
    <source>
        <dbReference type="SAM" id="Phobius"/>
    </source>
</evidence>
<dbReference type="InterPro" id="IPR027379">
    <property type="entry name" value="CLS_N"/>
</dbReference>
<evidence type="ECO:0000256" key="1">
    <source>
        <dbReference type="ARBA" id="ARBA00003145"/>
    </source>
</evidence>